<keyword evidence="1" id="KW-0472">Membrane</keyword>
<feature type="transmembrane region" description="Helical" evidence="1">
    <location>
        <begin position="464"/>
        <end position="488"/>
    </location>
</feature>
<evidence type="ECO:0000256" key="1">
    <source>
        <dbReference type="SAM" id="Phobius"/>
    </source>
</evidence>
<feature type="transmembrane region" description="Helical" evidence="1">
    <location>
        <begin position="555"/>
        <end position="580"/>
    </location>
</feature>
<dbReference type="GO" id="GO:0016020">
    <property type="term" value="C:membrane"/>
    <property type="evidence" value="ECO:0007669"/>
    <property type="project" value="TreeGrafter"/>
</dbReference>
<dbReference type="AlphaFoldDB" id="A0A3M7PH13"/>
<dbReference type="OrthoDB" id="10493127at2759"/>
<organism evidence="2 3">
    <name type="scientific">Brachionus plicatilis</name>
    <name type="common">Marine rotifer</name>
    <name type="synonym">Brachionus muelleri</name>
    <dbReference type="NCBI Taxonomy" id="10195"/>
    <lineage>
        <taxon>Eukaryota</taxon>
        <taxon>Metazoa</taxon>
        <taxon>Spiralia</taxon>
        <taxon>Gnathifera</taxon>
        <taxon>Rotifera</taxon>
        <taxon>Eurotatoria</taxon>
        <taxon>Monogononta</taxon>
        <taxon>Pseudotrocha</taxon>
        <taxon>Ploima</taxon>
        <taxon>Brachionidae</taxon>
        <taxon>Brachionus</taxon>
    </lineage>
</organism>
<evidence type="ECO:0000313" key="3">
    <source>
        <dbReference type="Proteomes" id="UP000276133"/>
    </source>
</evidence>
<feature type="transmembrane region" description="Helical" evidence="1">
    <location>
        <begin position="69"/>
        <end position="91"/>
    </location>
</feature>
<feature type="transmembrane region" description="Helical" evidence="1">
    <location>
        <begin position="436"/>
        <end position="458"/>
    </location>
</feature>
<dbReference type="STRING" id="10195.A0A3M7PH13"/>
<keyword evidence="3" id="KW-1185">Reference proteome</keyword>
<name>A0A3M7PH13_BRAPC</name>
<proteinExistence type="predicted"/>
<evidence type="ECO:0000313" key="2">
    <source>
        <dbReference type="EMBL" id="RMZ98318.1"/>
    </source>
</evidence>
<feature type="transmembrane region" description="Helical" evidence="1">
    <location>
        <begin position="406"/>
        <end position="429"/>
    </location>
</feature>
<accession>A0A3M7PH13</accession>
<feature type="transmembrane region" description="Helical" evidence="1">
    <location>
        <begin position="181"/>
        <end position="204"/>
    </location>
</feature>
<dbReference type="PANTHER" id="PTHR10796">
    <property type="entry name" value="PATCHED-RELATED"/>
    <property type="match status" value="1"/>
</dbReference>
<gene>
    <name evidence="2" type="ORF">BpHYR1_047630</name>
</gene>
<dbReference type="Proteomes" id="UP000276133">
    <property type="component" value="Unassembled WGS sequence"/>
</dbReference>
<keyword evidence="1" id="KW-1133">Transmembrane helix</keyword>
<comment type="caution">
    <text evidence="2">The sequence shown here is derived from an EMBL/GenBank/DDBJ whole genome shotgun (WGS) entry which is preliminary data.</text>
</comment>
<dbReference type="InterPro" id="IPR051697">
    <property type="entry name" value="Patched_domain-protein"/>
</dbReference>
<keyword evidence="1" id="KW-0812">Transmembrane</keyword>
<dbReference type="PANTHER" id="PTHR10796:SF92">
    <property type="entry name" value="PATCHED-RELATED, ISOFORM A"/>
    <property type="match status" value="1"/>
</dbReference>
<feature type="transmembrane region" description="Helical" evidence="1">
    <location>
        <begin position="532"/>
        <end position="549"/>
    </location>
</feature>
<reference evidence="2 3" key="1">
    <citation type="journal article" date="2018" name="Sci. Rep.">
        <title>Genomic signatures of local adaptation to the degree of environmental predictability in rotifers.</title>
        <authorList>
            <person name="Franch-Gras L."/>
            <person name="Hahn C."/>
            <person name="Garcia-Roger E.M."/>
            <person name="Carmona M.J."/>
            <person name="Serra M."/>
            <person name="Gomez A."/>
        </authorList>
    </citation>
    <scope>NUCLEOTIDE SEQUENCE [LARGE SCALE GENOMIC DNA]</scope>
    <source>
        <strain evidence="2">HYR1</strain>
    </source>
</reference>
<sequence>MDIWWSGNFQILGGGHLLACCKLSTIYFLNFEYHCPVFIFSHLQWQLISFVRREAPFIFKTFAKFFPKVLSLIINFFGQTTFFCPCLVLYLRRVKQNRNCLLFCYKYDETENVEELGKFDIAPEPNTDDVTIDIDTENQLPRTDTQLELQTRLKKIQSNKLLNTVYILLFKKTSLFFGTKLKYLLLILFLTYLVFNLTFFSMHLRVEMPMGDLLPAQSYLKKHLDNHLAHFDLGPVVMLNFVRPLKYWELQVQQNMRNFIQECKNLPGMGKMEISWLQDVLKDLYISKSVYGCQDEHSPACFSRSLVNILLLDQNRDDVGLVVNNKSGTVNDLASLMNSEAPFTELNLTIPYSRIFLSLKEFTGTQENVQTMNQLKSLATEKYNFTNQDLIIYSNVFLYLEQLNEIYPTFVAIFVLSFECIFFGSLMLIFDLRTILIIQLVGISYFVSVIANMVQFGISLNIVTMMQLIIIPAFLFEFFYHQAYLFLYTVEDGAQKRRSTSVASVEKKMDKSIQRVKIKRLKFSFEKSSKKSATFFLFIALFGLNFMYFCDTYNFHSLYIILMSISLNLFLHLVVVYPVLIKKTLSGS</sequence>
<dbReference type="EMBL" id="REGN01010846">
    <property type="protein sequence ID" value="RMZ98318.1"/>
    <property type="molecule type" value="Genomic_DNA"/>
</dbReference>
<protein>
    <submittedName>
        <fullName evidence="2">Patched domain-containing</fullName>
    </submittedName>
</protein>